<reference evidence="1 2" key="1">
    <citation type="submission" date="2010-03" db="EMBL/GenBank/DDBJ databases">
        <title>The Genome Sequence of Lactobacillus gasseri strain SV-16A-US.</title>
        <authorList>
            <consortium name="The Broad Institute Genome Sequencing Platform"/>
            <person name="Ward D."/>
            <person name="Earl A."/>
            <person name="Feldgarden M."/>
            <person name="Gevers D."/>
            <person name="Young S.K."/>
            <person name="Zeng Q."/>
            <person name="Koehrsen M."/>
            <person name="Alvarado L."/>
            <person name="Berlin A."/>
            <person name="Bochicchio J."/>
            <person name="Borenstein D."/>
            <person name="Chapman S.B."/>
            <person name="Chen Z."/>
            <person name="Engels R."/>
            <person name="Freedman E."/>
            <person name="Gellesch M."/>
            <person name="Goldberg J."/>
            <person name="Griggs A."/>
            <person name="Gujja S."/>
            <person name="Heilman E."/>
            <person name="Heiman D."/>
            <person name="Hepburn T."/>
            <person name="Howarth C."/>
            <person name="Jen D."/>
            <person name="Larson L."/>
            <person name="Mehta T."/>
            <person name="Park D."/>
            <person name="Pearson M."/>
            <person name="Roberts A."/>
            <person name="Saif S."/>
            <person name="Shea T."/>
            <person name="Shenoy N."/>
            <person name="Sisk P."/>
            <person name="Stolte C."/>
            <person name="Sykes S."/>
            <person name="Thomson T."/>
            <person name="Walk T."/>
            <person name="White J."/>
            <person name="Yandava C."/>
            <person name="Liu Y."/>
            <person name="Xu Q."/>
            <person name="Haas B."/>
            <person name="Nusbaum C."/>
            <person name="Birren B."/>
        </authorList>
    </citation>
    <scope>NUCLEOTIDE SEQUENCE [LARGE SCALE GENOMIC DNA]</scope>
    <source>
        <strain evidence="1 2">SV-16A-US</strain>
    </source>
</reference>
<organism evidence="1 2">
    <name type="scientific">Lactobacillus gasseri SV-16A-US</name>
    <dbReference type="NCBI Taxonomy" id="575604"/>
    <lineage>
        <taxon>Bacteria</taxon>
        <taxon>Bacillati</taxon>
        <taxon>Bacillota</taxon>
        <taxon>Bacilli</taxon>
        <taxon>Lactobacillales</taxon>
        <taxon>Lactobacillaceae</taxon>
        <taxon>Lactobacillus</taxon>
    </lineage>
</organism>
<dbReference type="EMBL" id="KN050677">
    <property type="protein sequence ID" value="KFL96334.1"/>
    <property type="molecule type" value="Genomic_DNA"/>
</dbReference>
<evidence type="ECO:0000313" key="1">
    <source>
        <dbReference type="EMBL" id="KFL96334.1"/>
    </source>
</evidence>
<gene>
    <name evidence="1" type="ORF">HMPREF5175_01847</name>
</gene>
<accession>A0AB34NX26</accession>
<dbReference type="AlphaFoldDB" id="A0AB34NX26"/>
<evidence type="ECO:0000313" key="2">
    <source>
        <dbReference type="Proteomes" id="UP000030761"/>
    </source>
</evidence>
<protein>
    <submittedName>
        <fullName evidence="1">Uncharacterized protein</fullName>
    </submittedName>
</protein>
<dbReference type="RefSeq" id="WP_035425155.1">
    <property type="nucleotide sequence ID" value="NZ_KN050677.1"/>
</dbReference>
<name>A0AB34NX26_LACGS</name>
<proteinExistence type="predicted"/>
<sequence length="240" mass="28174">MNKTIKRKNIQKNHLYEMIRLGVLSATYARYQTSKLATQKGIIDSAGKLITFKDFSDIDLQLAQLDSRKYYMAHSDFENVFDEDGLGGYQYEDFDFVIDKKDLIVSIEHNEYYWQLKFKNILLPSLEELSELADLSTNKLGLNIFVKTEISNSKMCVDLVFQAVDVGRRINVDHLVDLLFYRWNKNMFELCSIIERSMSKEKHKGETGEEIFIPVISDPRGDTFYREWGKLRRKSNEDDY</sequence>
<dbReference type="Proteomes" id="UP000030761">
    <property type="component" value="Unassembled WGS sequence"/>
</dbReference>